<dbReference type="PANTHER" id="PTHR42847">
    <property type="entry name" value="ALKANESULFONATE MONOOXYGENASE"/>
    <property type="match status" value="1"/>
</dbReference>
<keyword evidence="2" id="KW-0288">FMN</keyword>
<evidence type="ECO:0000313" key="6">
    <source>
        <dbReference type="EMBL" id="QCT22638.1"/>
    </source>
</evidence>
<gene>
    <name evidence="6" type="ORF">FEM41_08865</name>
</gene>
<evidence type="ECO:0000256" key="4">
    <source>
        <dbReference type="ARBA" id="ARBA00023033"/>
    </source>
</evidence>
<accession>A0A4P8YRC1</accession>
<dbReference type="EMBL" id="CP040428">
    <property type="protein sequence ID" value="QCT22638.1"/>
    <property type="molecule type" value="Genomic_DNA"/>
</dbReference>
<dbReference type="GO" id="GO:0046306">
    <property type="term" value="P:alkanesulfonate catabolic process"/>
    <property type="evidence" value="ECO:0007669"/>
    <property type="project" value="TreeGrafter"/>
</dbReference>
<sequence>MSIEFTGMIGHQLSSEILPPTGPIFDRDHIVRFAQTHEAAGFDRILVGHWSDRPDGFLVTALAGLSTKRIRFLLAHRPGFVSPTLAARKFATLEHLLEGRLAVHIISGGSNSEQRRDGDWLDHDERYARSDAFLEVVRRTWTSEEPFDIANDFYRAEQARSAIHPQQQPHIPIWFGGASDAALRVAGRHADVFALWGESLDQTRDTIQRVREEAAKQGRQPRFSVSFRPIIADTEEAAWAKANEILEQARELASGYTFSPKPESVGAQRLRETAAKGDVVDKRLWTGIARLVGGGHNSTALVGTPEQVSDALLDYYSLGVSNFLIRGFDPVNDARDYGQALIPLTREKVRLRAEARRQPA</sequence>
<evidence type="ECO:0000256" key="1">
    <source>
        <dbReference type="ARBA" id="ARBA00022630"/>
    </source>
</evidence>
<reference evidence="6 7" key="1">
    <citation type="submission" date="2019-05" db="EMBL/GenBank/DDBJ databases">
        <title>Complete genome sequence of Izhakiella calystegiae KSNA2, an endophyte isolated from beach morning glory (Calystegia soldanella).</title>
        <authorList>
            <person name="Jiang L."/>
            <person name="Jeong J.C."/>
            <person name="Kim C.Y."/>
            <person name="Kim D.H."/>
            <person name="Kim S.W."/>
            <person name="Lee j."/>
        </authorList>
    </citation>
    <scope>NUCLEOTIDE SEQUENCE [LARGE SCALE GENOMIC DNA]</scope>
    <source>
        <strain evidence="6 7">KSNA2</strain>
    </source>
</reference>
<dbReference type="Pfam" id="PF00296">
    <property type="entry name" value="Bac_luciferase"/>
    <property type="match status" value="1"/>
</dbReference>
<organism evidence="6 7">
    <name type="scientific">Jejubacter calystegiae</name>
    <dbReference type="NCBI Taxonomy" id="2579935"/>
    <lineage>
        <taxon>Bacteria</taxon>
        <taxon>Pseudomonadati</taxon>
        <taxon>Pseudomonadota</taxon>
        <taxon>Gammaproteobacteria</taxon>
        <taxon>Enterobacterales</taxon>
        <taxon>Enterobacteriaceae</taxon>
        <taxon>Jejubacter</taxon>
    </lineage>
</organism>
<dbReference type="PANTHER" id="PTHR42847:SF9">
    <property type="entry name" value="BLL6451 PROTEIN"/>
    <property type="match status" value="1"/>
</dbReference>
<feature type="domain" description="Luciferase-like" evidence="5">
    <location>
        <begin position="21"/>
        <end position="321"/>
    </location>
</feature>
<keyword evidence="3" id="KW-0560">Oxidoreductase</keyword>
<dbReference type="Gene3D" id="3.20.20.30">
    <property type="entry name" value="Luciferase-like domain"/>
    <property type="match status" value="1"/>
</dbReference>
<dbReference type="OrthoDB" id="9814695at2"/>
<dbReference type="InterPro" id="IPR036661">
    <property type="entry name" value="Luciferase-like_sf"/>
</dbReference>
<evidence type="ECO:0000256" key="2">
    <source>
        <dbReference type="ARBA" id="ARBA00022643"/>
    </source>
</evidence>
<evidence type="ECO:0000313" key="7">
    <source>
        <dbReference type="Proteomes" id="UP000302163"/>
    </source>
</evidence>
<name>A0A4P8YRC1_9ENTR</name>
<keyword evidence="4" id="KW-0503">Monooxygenase</keyword>
<dbReference type="SUPFAM" id="SSF51679">
    <property type="entry name" value="Bacterial luciferase-like"/>
    <property type="match status" value="1"/>
</dbReference>
<keyword evidence="7" id="KW-1185">Reference proteome</keyword>
<dbReference type="CDD" id="cd01094">
    <property type="entry name" value="Alkanesulfonate_monoxygenase"/>
    <property type="match status" value="1"/>
</dbReference>
<dbReference type="AlphaFoldDB" id="A0A4P8YRC1"/>
<proteinExistence type="predicted"/>
<dbReference type="InterPro" id="IPR050172">
    <property type="entry name" value="SsuD_RutA_monooxygenase"/>
</dbReference>
<dbReference type="KEGG" id="izh:FEM41_08865"/>
<dbReference type="Proteomes" id="UP000302163">
    <property type="component" value="Chromosome"/>
</dbReference>
<evidence type="ECO:0000256" key="3">
    <source>
        <dbReference type="ARBA" id="ARBA00023002"/>
    </source>
</evidence>
<dbReference type="RefSeq" id="WP_138099144.1">
    <property type="nucleotide sequence ID" value="NZ_CP040428.1"/>
</dbReference>
<dbReference type="InterPro" id="IPR011251">
    <property type="entry name" value="Luciferase-like_dom"/>
</dbReference>
<evidence type="ECO:0000259" key="5">
    <source>
        <dbReference type="Pfam" id="PF00296"/>
    </source>
</evidence>
<keyword evidence="1" id="KW-0285">Flavoprotein</keyword>
<protein>
    <submittedName>
        <fullName evidence="6">LLM class flavin-dependent oxidoreductase</fullName>
    </submittedName>
</protein>
<dbReference type="GO" id="GO:0008726">
    <property type="term" value="F:alkanesulfonate monooxygenase activity"/>
    <property type="evidence" value="ECO:0007669"/>
    <property type="project" value="TreeGrafter"/>
</dbReference>